<organism evidence="2 3">
    <name type="scientific">Hydnum rufescens UP504</name>
    <dbReference type="NCBI Taxonomy" id="1448309"/>
    <lineage>
        <taxon>Eukaryota</taxon>
        <taxon>Fungi</taxon>
        <taxon>Dikarya</taxon>
        <taxon>Basidiomycota</taxon>
        <taxon>Agaricomycotina</taxon>
        <taxon>Agaricomycetes</taxon>
        <taxon>Cantharellales</taxon>
        <taxon>Hydnaceae</taxon>
        <taxon>Hydnum</taxon>
    </lineage>
</organism>
<keyword evidence="3" id="KW-1185">Reference proteome</keyword>
<gene>
    <name evidence="2" type="ORF">BS47DRAFT_1273162</name>
</gene>
<keyword evidence="1" id="KW-0472">Membrane</keyword>
<dbReference type="PANTHER" id="PTHR33096:SF1">
    <property type="entry name" value="CXC1-LIKE CYSTEINE CLUSTER ASSOCIATED WITH KDZ TRANSPOSASES DOMAIN-CONTAINING PROTEIN"/>
    <property type="match status" value="1"/>
</dbReference>
<evidence type="ECO:0000256" key="1">
    <source>
        <dbReference type="SAM" id="Phobius"/>
    </source>
</evidence>
<dbReference type="Proteomes" id="UP000886523">
    <property type="component" value="Unassembled WGS sequence"/>
</dbReference>
<dbReference type="EMBL" id="MU129134">
    <property type="protein sequence ID" value="KAF9505872.1"/>
    <property type="molecule type" value="Genomic_DNA"/>
</dbReference>
<dbReference type="Pfam" id="PF18758">
    <property type="entry name" value="KDZ"/>
    <property type="match status" value="1"/>
</dbReference>
<keyword evidence="1" id="KW-1133">Transmembrane helix</keyword>
<feature type="transmembrane region" description="Helical" evidence="1">
    <location>
        <begin position="28"/>
        <end position="54"/>
    </location>
</feature>
<protein>
    <submittedName>
        <fullName evidence="2">Uncharacterized protein</fullName>
    </submittedName>
</protein>
<accession>A0A9P6AHB4</accession>
<dbReference type="AlphaFoldDB" id="A0A9P6AHB4"/>
<sequence length="71" mass="8332">DISEMAMLCRHDIVLYWANMWMASEKQFFALALLAALMAELPVDWTVGFLYDIVCQMHRSLIKWDFLPSFS</sequence>
<feature type="non-terminal residue" evidence="2">
    <location>
        <position position="71"/>
    </location>
</feature>
<proteinExistence type="predicted"/>
<reference evidence="2" key="1">
    <citation type="journal article" date="2020" name="Nat. Commun.">
        <title>Large-scale genome sequencing of mycorrhizal fungi provides insights into the early evolution of symbiotic traits.</title>
        <authorList>
            <person name="Miyauchi S."/>
            <person name="Kiss E."/>
            <person name="Kuo A."/>
            <person name="Drula E."/>
            <person name="Kohler A."/>
            <person name="Sanchez-Garcia M."/>
            <person name="Morin E."/>
            <person name="Andreopoulos B."/>
            <person name="Barry K.W."/>
            <person name="Bonito G."/>
            <person name="Buee M."/>
            <person name="Carver A."/>
            <person name="Chen C."/>
            <person name="Cichocki N."/>
            <person name="Clum A."/>
            <person name="Culley D."/>
            <person name="Crous P.W."/>
            <person name="Fauchery L."/>
            <person name="Girlanda M."/>
            <person name="Hayes R.D."/>
            <person name="Keri Z."/>
            <person name="LaButti K."/>
            <person name="Lipzen A."/>
            <person name="Lombard V."/>
            <person name="Magnuson J."/>
            <person name="Maillard F."/>
            <person name="Murat C."/>
            <person name="Nolan M."/>
            <person name="Ohm R.A."/>
            <person name="Pangilinan J."/>
            <person name="Pereira M.F."/>
            <person name="Perotto S."/>
            <person name="Peter M."/>
            <person name="Pfister S."/>
            <person name="Riley R."/>
            <person name="Sitrit Y."/>
            <person name="Stielow J.B."/>
            <person name="Szollosi G."/>
            <person name="Zifcakova L."/>
            <person name="Stursova M."/>
            <person name="Spatafora J.W."/>
            <person name="Tedersoo L."/>
            <person name="Vaario L.M."/>
            <person name="Yamada A."/>
            <person name="Yan M."/>
            <person name="Wang P."/>
            <person name="Xu J."/>
            <person name="Bruns T."/>
            <person name="Baldrian P."/>
            <person name="Vilgalys R."/>
            <person name="Dunand C."/>
            <person name="Henrissat B."/>
            <person name="Grigoriev I.V."/>
            <person name="Hibbett D."/>
            <person name="Nagy L.G."/>
            <person name="Martin F.M."/>
        </authorList>
    </citation>
    <scope>NUCLEOTIDE SEQUENCE</scope>
    <source>
        <strain evidence="2">UP504</strain>
    </source>
</reference>
<dbReference type="PANTHER" id="PTHR33096">
    <property type="entry name" value="CXC2 DOMAIN-CONTAINING PROTEIN"/>
    <property type="match status" value="1"/>
</dbReference>
<evidence type="ECO:0000313" key="2">
    <source>
        <dbReference type="EMBL" id="KAF9505872.1"/>
    </source>
</evidence>
<comment type="caution">
    <text evidence="2">The sequence shown here is derived from an EMBL/GenBank/DDBJ whole genome shotgun (WGS) entry which is preliminary data.</text>
</comment>
<keyword evidence="1" id="KW-0812">Transmembrane</keyword>
<dbReference type="InterPro" id="IPR040521">
    <property type="entry name" value="KDZ"/>
</dbReference>
<evidence type="ECO:0000313" key="3">
    <source>
        <dbReference type="Proteomes" id="UP000886523"/>
    </source>
</evidence>
<feature type="non-terminal residue" evidence="2">
    <location>
        <position position="1"/>
    </location>
</feature>
<dbReference type="OrthoDB" id="3364670at2759"/>
<name>A0A9P6AHB4_9AGAM</name>